<organism evidence="1 2">
    <name type="scientific">Ajellomyces capsulatus (strain H88)</name>
    <name type="common">Darling's disease fungus</name>
    <name type="synonym">Histoplasma capsulatum</name>
    <dbReference type="NCBI Taxonomy" id="544711"/>
    <lineage>
        <taxon>Eukaryota</taxon>
        <taxon>Fungi</taxon>
        <taxon>Dikarya</taxon>
        <taxon>Ascomycota</taxon>
        <taxon>Pezizomycotina</taxon>
        <taxon>Eurotiomycetes</taxon>
        <taxon>Eurotiomycetidae</taxon>
        <taxon>Onygenales</taxon>
        <taxon>Ajellomycetaceae</taxon>
        <taxon>Histoplasma</taxon>
    </lineage>
</organism>
<protein>
    <submittedName>
        <fullName evidence="1">Uncharacterized protein</fullName>
    </submittedName>
</protein>
<reference evidence="1" key="1">
    <citation type="submission" date="2021-01" db="EMBL/GenBank/DDBJ databases">
        <title>Chromosome-level genome assembly of a human fungal pathogen reveals clustering of transcriptionally co-regulated genes.</title>
        <authorList>
            <person name="Voorhies M."/>
            <person name="Cohen S."/>
            <person name="Shea T.P."/>
            <person name="Petrus S."/>
            <person name="Munoz J.F."/>
            <person name="Poplawski S."/>
            <person name="Goldman W.E."/>
            <person name="Michael T."/>
            <person name="Cuomo C.A."/>
            <person name="Sil A."/>
            <person name="Beyhan S."/>
        </authorList>
    </citation>
    <scope>NUCLEOTIDE SEQUENCE</scope>
    <source>
        <strain evidence="1">H88</strain>
    </source>
</reference>
<dbReference type="Proteomes" id="UP000663419">
    <property type="component" value="Chromosome 3"/>
</dbReference>
<evidence type="ECO:0000313" key="1">
    <source>
        <dbReference type="EMBL" id="QSS54636.1"/>
    </source>
</evidence>
<accession>A0A8A1LL36</accession>
<proteinExistence type="predicted"/>
<dbReference type="VEuPathDB" id="FungiDB:I7I53_02258"/>
<sequence length="92" mass="10772">MEVLTRSICDVPLLLLQGGGMVELERGRYRVYSWTRKQGTPQVWGKDWSAWLQYLSAHLCKSFLNIYLLLCRVLHNSNFDFLPSIFRASFVM</sequence>
<dbReference type="AlphaFoldDB" id="A0A8A1LL36"/>
<evidence type="ECO:0000313" key="2">
    <source>
        <dbReference type="Proteomes" id="UP000663419"/>
    </source>
</evidence>
<name>A0A8A1LL36_AJEC8</name>
<gene>
    <name evidence="1" type="ORF">I7I53_02258</name>
</gene>
<dbReference type="EMBL" id="CP069104">
    <property type="protein sequence ID" value="QSS54636.1"/>
    <property type="molecule type" value="Genomic_DNA"/>
</dbReference>